<comment type="pathway">
    <text evidence="2">Cofactor biosynthesis; 7,8-dihydroneopterin triphosphate biosynthesis; 7,8-dihydroneopterin triphosphate from GTP: step 1/1.</text>
</comment>
<dbReference type="GO" id="GO:0003934">
    <property type="term" value="F:GTP cyclohydrolase I activity"/>
    <property type="evidence" value="ECO:0007669"/>
    <property type="project" value="UniProtKB-UniRule"/>
</dbReference>
<dbReference type="Pfam" id="PF02649">
    <property type="entry name" value="GCHY-1"/>
    <property type="match status" value="1"/>
</dbReference>
<keyword evidence="4" id="KW-1185">Reference proteome</keyword>
<name>A0A2S4K0F8_9SPIO</name>
<keyword evidence="1 2" id="KW-0378">Hydrolase</keyword>
<dbReference type="InterPro" id="IPR003801">
    <property type="entry name" value="GTP_cyclohydrolase_FolE2/MptA"/>
</dbReference>
<dbReference type="HAMAP" id="MF_01527_B">
    <property type="entry name" value="GTP_cyclohydrol_B"/>
    <property type="match status" value="1"/>
</dbReference>
<dbReference type="EMBL" id="LPWH01000004">
    <property type="protein sequence ID" value="POR05254.1"/>
    <property type="molecule type" value="Genomic_DNA"/>
</dbReference>
<dbReference type="InterPro" id="IPR022838">
    <property type="entry name" value="GTP_cyclohydrolase_FolE2"/>
</dbReference>
<organism evidence="3 4">
    <name type="scientific">Alkalispirochaeta sphaeroplastigenens</name>
    <dbReference type="NCBI Taxonomy" id="1187066"/>
    <lineage>
        <taxon>Bacteria</taxon>
        <taxon>Pseudomonadati</taxon>
        <taxon>Spirochaetota</taxon>
        <taxon>Spirochaetia</taxon>
        <taxon>Spirochaetales</taxon>
        <taxon>Spirochaetaceae</taxon>
        <taxon>Alkalispirochaeta</taxon>
    </lineage>
</organism>
<evidence type="ECO:0000256" key="1">
    <source>
        <dbReference type="ARBA" id="ARBA00022801"/>
    </source>
</evidence>
<dbReference type="Proteomes" id="UP000237350">
    <property type="component" value="Unassembled WGS sequence"/>
</dbReference>
<evidence type="ECO:0000256" key="2">
    <source>
        <dbReference type="HAMAP-Rule" id="MF_01527"/>
    </source>
</evidence>
<dbReference type="UniPathway" id="UPA00848">
    <property type="reaction ID" value="UER00151"/>
</dbReference>
<accession>A0A2S4K0F8</accession>
<comment type="catalytic activity">
    <reaction evidence="2">
        <text>GTP + H2O = 7,8-dihydroneopterin 3'-triphosphate + formate + H(+)</text>
        <dbReference type="Rhea" id="RHEA:17473"/>
        <dbReference type="ChEBI" id="CHEBI:15377"/>
        <dbReference type="ChEBI" id="CHEBI:15378"/>
        <dbReference type="ChEBI" id="CHEBI:15740"/>
        <dbReference type="ChEBI" id="CHEBI:37565"/>
        <dbReference type="ChEBI" id="CHEBI:58462"/>
        <dbReference type="EC" id="3.5.4.16"/>
    </reaction>
</comment>
<comment type="caution">
    <text evidence="3">The sequence shown here is derived from an EMBL/GenBank/DDBJ whole genome shotgun (WGS) entry which is preliminary data.</text>
</comment>
<dbReference type="OrthoDB" id="9774824at2"/>
<evidence type="ECO:0000313" key="3">
    <source>
        <dbReference type="EMBL" id="POR05254.1"/>
    </source>
</evidence>
<comment type="similarity">
    <text evidence="2">Belongs to the GTP cyclohydrolase IV family.</text>
</comment>
<dbReference type="NCBIfam" id="NF010200">
    <property type="entry name" value="PRK13674.1-1"/>
    <property type="match status" value="1"/>
</dbReference>
<protein>
    <recommendedName>
        <fullName evidence="2">GTP cyclohydrolase FolE2</fullName>
        <ecNumber evidence="2">3.5.4.16</ecNumber>
    </recommendedName>
</protein>
<evidence type="ECO:0000313" key="4">
    <source>
        <dbReference type="Proteomes" id="UP000237350"/>
    </source>
</evidence>
<dbReference type="PANTHER" id="PTHR36445:SF1">
    <property type="entry name" value="GTP CYCLOHYDROLASE MPTA"/>
    <property type="match status" value="1"/>
</dbReference>
<comment type="function">
    <text evidence="2">Converts GTP to 7,8-dihydroneopterin triphosphate.</text>
</comment>
<dbReference type="AlphaFoldDB" id="A0A2S4K0F8"/>
<feature type="site" description="May be catalytically important" evidence="2">
    <location>
        <position position="145"/>
    </location>
</feature>
<gene>
    <name evidence="2" type="primary">folE2</name>
    <name evidence="3" type="ORF">AU468_01840</name>
</gene>
<proteinExistence type="inferred from homology"/>
<dbReference type="GO" id="GO:0046654">
    <property type="term" value="P:tetrahydrofolate biosynthetic process"/>
    <property type="evidence" value="ECO:0007669"/>
    <property type="project" value="UniProtKB-UniRule"/>
</dbReference>
<reference evidence="4" key="1">
    <citation type="submission" date="2015-12" db="EMBL/GenBank/DDBJ databases">
        <authorList>
            <person name="Lodha T.D."/>
            <person name="Chintalapati S."/>
            <person name="Chintalapati V.R."/>
            <person name="Sravanthi T."/>
        </authorList>
    </citation>
    <scope>NUCLEOTIDE SEQUENCE [LARGE SCALE GENOMIC DNA]</scope>
    <source>
        <strain evidence="4">JC133</strain>
    </source>
</reference>
<sequence>MVDVQNQNDTRRIPLQKVGVRNISHPVTVLDRDHRQQHTVADLALYASLPHDYKGTHMSRFIEVFQRYAGEIRMPRFLDMLQEVRHHLDAERAFGELHFPYFMEKEAPVSKQSSLMNYRCGFSGSVSARERHFFVSMAVPVTTLCPCSREISSRGAHNQRGTCTVTAEVQEFFWMEDVIELIESCASAGLYTLLKRVDEKFVTEQAYDHPVFVEDLVREVTTALEERFRFPWFSVEALNRESIHNHDAYAYVERGRPPLEKPHES</sequence>
<dbReference type="PANTHER" id="PTHR36445">
    <property type="entry name" value="GTP CYCLOHYDROLASE MPTA"/>
    <property type="match status" value="1"/>
</dbReference>
<dbReference type="EC" id="3.5.4.16" evidence="2"/>
<dbReference type="Gene3D" id="3.10.270.10">
    <property type="entry name" value="Urate Oxidase"/>
    <property type="match status" value="1"/>
</dbReference>
<dbReference type="RefSeq" id="WP_103679253.1">
    <property type="nucleotide sequence ID" value="NZ_LPWH01000004.1"/>
</dbReference>